<comment type="caution">
    <text evidence="2">The sequence shown here is derived from an EMBL/GenBank/DDBJ whole genome shotgun (WGS) entry which is preliminary data.</text>
</comment>
<feature type="coiled-coil region" evidence="1">
    <location>
        <begin position="7"/>
        <end position="57"/>
    </location>
</feature>
<dbReference type="AlphaFoldDB" id="A0A820MR73"/>
<protein>
    <submittedName>
        <fullName evidence="2">Uncharacterized protein</fullName>
    </submittedName>
</protein>
<accession>A0A820MR73</accession>
<evidence type="ECO:0000313" key="3">
    <source>
        <dbReference type="Proteomes" id="UP000663868"/>
    </source>
</evidence>
<feature type="non-terminal residue" evidence="2">
    <location>
        <position position="70"/>
    </location>
</feature>
<evidence type="ECO:0000256" key="1">
    <source>
        <dbReference type="SAM" id="Coils"/>
    </source>
</evidence>
<keyword evidence="1" id="KW-0175">Coiled coil</keyword>
<organism evidence="2 3">
    <name type="scientific">Adineta steineri</name>
    <dbReference type="NCBI Taxonomy" id="433720"/>
    <lineage>
        <taxon>Eukaryota</taxon>
        <taxon>Metazoa</taxon>
        <taxon>Spiralia</taxon>
        <taxon>Gnathifera</taxon>
        <taxon>Rotifera</taxon>
        <taxon>Eurotatoria</taxon>
        <taxon>Bdelloidea</taxon>
        <taxon>Adinetida</taxon>
        <taxon>Adinetidae</taxon>
        <taxon>Adineta</taxon>
    </lineage>
</organism>
<dbReference type="Proteomes" id="UP000663868">
    <property type="component" value="Unassembled WGS sequence"/>
</dbReference>
<feature type="non-terminal residue" evidence="2">
    <location>
        <position position="1"/>
    </location>
</feature>
<name>A0A820MR73_9BILA</name>
<proteinExistence type="predicted"/>
<dbReference type="EMBL" id="CAJOBB010021454">
    <property type="protein sequence ID" value="CAF4376350.1"/>
    <property type="molecule type" value="Genomic_DNA"/>
</dbReference>
<gene>
    <name evidence="2" type="ORF">KXQ929_LOCUS49650</name>
</gene>
<reference evidence="2" key="1">
    <citation type="submission" date="2021-02" db="EMBL/GenBank/DDBJ databases">
        <authorList>
            <person name="Nowell W R."/>
        </authorList>
    </citation>
    <scope>NUCLEOTIDE SEQUENCE</scope>
</reference>
<sequence length="70" mass="8668">QTKTNEFTEKDQQIKEYQSKLDELNKENTQLREQIERNQQENNIKINQIEKEFHEKQQTQNEFTQRTENL</sequence>
<evidence type="ECO:0000313" key="2">
    <source>
        <dbReference type="EMBL" id="CAF4376350.1"/>
    </source>
</evidence>